<comment type="caution">
    <text evidence="1">The sequence shown here is derived from an EMBL/GenBank/DDBJ whole genome shotgun (WGS) entry which is preliminary data.</text>
</comment>
<dbReference type="EMBL" id="CM043041">
    <property type="protein sequence ID" value="KAI4571567.1"/>
    <property type="molecule type" value="Genomic_DNA"/>
</dbReference>
<organism evidence="1 2">
    <name type="scientific">Ovis ammon polii x Ovis aries</name>
    <dbReference type="NCBI Taxonomy" id="2918886"/>
    <lineage>
        <taxon>Eukaryota</taxon>
        <taxon>Metazoa</taxon>
        <taxon>Chordata</taxon>
        <taxon>Craniata</taxon>
        <taxon>Vertebrata</taxon>
        <taxon>Euteleostomi</taxon>
        <taxon>Mammalia</taxon>
        <taxon>Eutheria</taxon>
        <taxon>Laurasiatheria</taxon>
        <taxon>Artiodactyla</taxon>
        <taxon>Ruminantia</taxon>
        <taxon>Pecora</taxon>
        <taxon>Bovidae</taxon>
        <taxon>Caprinae</taxon>
        <taxon>Ovis</taxon>
    </lineage>
</organism>
<keyword evidence="2" id="KW-1185">Reference proteome</keyword>
<protein>
    <submittedName>
        <fullName evidence="1">Uncharacterized protein</fullName>
    </submittedName>
</protein>
<reference evidence="1" key="1">
    <citation type="submission" date="2022-03" db="EMBL/GenBank/DDBJ databases">
        <title>Genomic analyses of argali, domestic sheep and their hybrids provide insights into chromosomal evolution, heterosis and genetic basis of agronomic traits.</title>
        <authorList>
            <person name="Li M."/>
        </authorList>
    </citation>
    <scope>NUCLEOTIDE SEQUENCE</scope>
    <source>
        <strain evidence="1">F1 hybrid</strain>
    </source>
</reference>
<dbReference type="Proteomes" id="UP001057279">
    <property type="component" value="Linkage Group LG16"/>
</dbReference>
<name>A0ACB9UK81_9CETA</name>
<proteinExistence type="predicted"/>
<accession>A0ACB9UK81</accession>
<gene>
    <name evidence="1" type="ORF">MJG53_013673</name>
</gene>
<sequence>MAQGSVSFKDVTVDFSQEEWQHLDRAQKTLYMDVMLENYCHLISIGCHMTKPDVILKLERGEEPWTSFKGHTCLEENWKAEDFLLKFKEQQDKYSRSVILINHKKLVNENGSTCEKTFTLSKNSINSKKLPPEYDTHEKILKNVSELIISNLSPTRRRLSECNGYGKSLLNTKPETAHSGVKSHNQRGRTISHNETITQYHKMETPAQSFEYNDFRFESLNSTKLTTVGLQLGQAGILQGMQYVDFRCSLLLHSTPTLLEREKTFNLQVNKMFQKDGTVNHQHFRQGKCRSDVILSVPVSYTSEKQPYNPVPSFSLNNLKHPVKFAVKLRVSSPSASAAAAPLPALRRHLGPAVLRGRERGGGRPGERLTGAAGRPAGPLALGGGALSPWGWPAAPLRSEVDSRLCVYRTFPLLYREHTHLRWTWNSWRIAFVKSWHNPFKFHLLHFLLCCVSKRHQETMNSFSNEEFDCHFLDEGFTAKDILDQKINEVSSSDDKDAFYVADLGDILKKHLRWLKALPRVTPFYAVKCNDSRTIVKTLAAIGTGFDCASKTEIQLVQSLGVPPERIIYANPCKQVSQIKYAANNGVQMMTFDSEVELMKVARAHPKAKLVLRIATDDSKAVCRLSVKFGATLKTSRLLLERAKELDIDVIGVSFHVGSGCTDPETFVQAISDARCVFDMGAEVGFNMYLLDIGGGFPGSEDVKLKFEEITSVINPALDKYFPSDSGVRIIAEPGRYYVASAFTLAVNIIAKKLVLKEQTGSDDEEESSERTFMYYVNDGVYGSFNCILYDHAHVKPLLQKRPKPDEKYYSSSIWGPTCDGLDRIVERCNLPEMHVGDWMLFENMGAYTVAAASTFNGFQRPTIYYVMSGPTWQLMQQIRAQDFPPGVEEPDVSPLPVSCARESGMKRHSAACASTRINV</sequence>
<evidence type="ECO:0000313" key="2">
    <source>
        <dbReference type="Proteomes" id="UP001057279"/>
    </source>
</evidence>
<evidence type="ECO:0000313" key="1">
    <source>
        <dbReference type="EMBL" id="KAI4571567.1"/>
    </source>
</evidence>